<dbReference type="AlphaFoldDB" id="A0A8S9RWI8"/>
<dbReference type="EMBL" id="QGKX02000088">
    <property type="protein sequence ID" value="KAF3585140.1"/>
    <property type="molecule type" value="Genomic_DNA"/>
</dbReference>
<feature type="region of interest" description="Disordered" evidence="1">
    <location>
        <begin position="24"/>
        <end position="92"/>
    </location>
</feature>
<organism evidence="2 3">
    <name type="scientific">Brassica cretica</name>
    <name type="common">Mustard</name>
    <dbReference type="NCBI Taxonomy" id="69181"/>
    <lineage>
        <taxon>Eukaryota</taxon>
        <taxon>Viridiplantae</taxon>
        <taxon>Streptophyta</taxon>
        <taxon>Embryophyta</taxon>
        <taxon>Tracheophyta</taxon>
        <taxon>Spermatophyta</taxon>
        <taxon>Magnoliopsida</taxon>
        <taxon>eudicotyledons</taxon>
        <taxon>Gunneridae</taxon>
        <taxon>Pentapetalae</taxon>
        <taxon>rosids</taxon>
        <taxon>malvids</taxon>
        <taxon>Brassicales</taxon>
        <taxon>Brassicaceae</taxon>
        <taxon>Brassiceae</taxon>
        <taxon>Brassica</taxon>
    </lineage>
</organism>
<proteinExistence type="predicted"/>
<evidence type="ECO:0000313" key="3">
    <source>
        <dbReference type="Proteomes" id="UP000712600"/>
    </source>
</evidence>
<gene>
    <name evidence="2" type="ORF">F2Q69_00027970</name>
</gene>
<protein>
    <submittedName>
        <fullName evidence="2">Uncharacterized protein</fullName>
    </submittedName>
</protein>
<accession>A0A8S9RWI8</accession>
<sequence>MLVAKSATAQDTDAKLRTKMIRPIDNKPATPKREISSANITAQSDNPPKTTGYFRKSSTTSTVEPTLPTTRQGNPTTKPRMQEHTMVAAEHA</sequence>
<comment type="caution">
    <text evidence="2">The sequence shown here is derived from an EMBL/GenBank/DDBJ whole genome shotgun (WGS) entry which is preliminary data.</text>
</comment>
<evidence type="ECO:0000256" key="1">
    <source>
        <dbReference type="SAM" id="MobiDB-lite"/>
    </source>
</evidence>
<reference evidence="2" key="1">
    <citation type="submission" date="2019-12" db="EMBL/GenBank/DDBJ databases">
        <title>Genome sequencing and annotation of Brassica cretica.</title>
        <authorList>
            <person name="Studholme D.J."/>
            <person name="Sarris P."/>
        </authorList>
    </citation>
    <scope>NUCLEOTIDE SEQUENCE</scope>
    <source>
        <strain evidence="2">PFS-109/04</strain>
        <tissue evidence="2">Leaf</tissue>
    </source>
</reference>
<feature type="compositionally biased region" description="Polar residues" evidence="1">
    <location>
        <begin position="36"/>
        <end position="49"/>
    </location>
</feature>
<evidence type="ECO:0000313" key="2">
    <source>
        <dbReference type="EMBL" id="KAF3585140.1"/>
    </source>
</evidence>
<feature type="compositionally biased region" description="Low complexity" evidence="1">
    <location>
        <begin position="57"/>
        <end position="70"/>
    </location>
</feature>
<name>A0A8S9RWI8_BRACR</name>
<dbReference type="Proteomes" id="UP000712600">
    <property type="component" value="Unassembled WGS sequence"/>
</dbReference>